<evidence type="ECO:0000259" key="1">
    <source>
        <dbReference type="Pfam" id="PF22308"/>
    </source>
</evidence>
<dbReference type="RefSeq" id="WP_235705916.1">
    <property type="nucleotide sequence ID" value="NZ_JAKGBZ010000063.1"/>
</dbReference>
<name>A0ABS9E0R1_9PROT</name>
<sequence length="217" mass="23632">MPIDLDQSQLSAGVALVTALRSIEGRGSNLVGELLAGAPLIAFEHHPTGDVFDPATGAQYYFHAHPPEEHRQGGADWAEIGHIHTFVRPVGRHDDAPIHHLIAIALDRFGRPTSLFTTNRWVTGDNFIAAQQAIGFAETYRLTDQAPASRCINALFTLFAADIASLLIERDAAIDAWQRAHPAGEALEDRALEITSSRTIDIVAVLAELQSMIAWRS</sequence>
<dbReference type="InterPro" id="IPR054242">
    <property type="entry name" value="DUF6969"/>
</dbReference>
<organism evidence="2 3">
    <name type="scientific">Acidiphilium iwatense</name>
    <dbReference type="NCBI Taxonomy" id="768198"/>
    <lineage>
        <taxon>Bacteria</taxon>
        <taxon>Pseudomonadati</taxon>
        <taxon>Pseudomonadota</taxon>
        <taxon>Alphaproteobacteria</taxon>
        <taxon>Acetobacterales</taxon>
        <taxon>Acidocellaceae</taxon>
        <taxon>Acidiphilium</taxon>
    </lineage>
</organism>
<dbReference type="Pfam" id="PF22308">
    <property type="entry name" value="DUF6969"/>
    <property type="match status" value="1"/>
</dbReference>
<evidence type="ECO:0000313" key="3">
    <source>
        <dbReference type="Proteomes" id="UP001521209"/>
    </source>
</evidence>
<proteinExistence type="predicted"/>
<dbReference type="Proteomes" id="UP001521209">
    <property type="component" value="Unassembled WGS sequence"/>
</dbReference>
<dbReference type="EMBL" id="JAKGBZ010000063">
    <property type="protein sequence ID" value="MCF3948608.1"/>
    <property type="molecule type" value="Genomic_DNA"/>
</dbReference>
<evidence type="ECO:0000313" key="2">
    <source>
        <dbReference type="EMBL" id="MCF3948608.1"/>
    </source>
</evidence>
<feature type="domain" description="DUF6969" evidence="1">
    <location>
        <begin position="13"/>
        <end position="200"/>
    </location>
</feature>
<reference evidence="2 3" key="1">
    <citation type="submission" date="2022-01" db="EMBL/GenBank/DDBJ databases">
        <authorList>
            <person name="Won M."/>
            <person name="Kim S.-J."/>
            <person name="Kwon S.-W."/>
        </authorList>
    </citation>
    <scope>NUCLEOTIDE SEQUENCE [LARGE SCALE GENOMIC DNA]</scope>
    <source>
        <strain evidence="2 3">KCTC 23505</strain>
    </source>
</reference>
<protein>
    <recommendedName>
        <fullName evidence="1">DUF6969 domain-containing protein</fullName>
    </recommendedName>
</protein>
<comment type="caution">
    <text evidence="2">The sequence shown here is derived from an EMBL/GenBank/DDBJ whole genome shotgun (WGS) entry which is preliminary data.</text>
</comment>
<gene>
    <name evidence="2" type="ORF">L2A60_18250</name>
</gene>
<accession>A0ABS9E0R1</accession>
<keyword evidence="3" id="KW-1185">Reference proteome</keyword>